<comment type="function">
    <text evidence="8">Negatively regulates transcription of bacterial ribonucleotide reductase nrd genes and operons by binding to NrdR-boxes.</text>
</comment>
<keyword evidence="3 8" id="KW-0863">Zinc-finger</keyword>
<organism evidence="11 12">
    <name type="scientific">Hyphobacterium marinum</name>
    <dbReference type="NCBI Taxonomy" id="3116574"/>
    <lineage>
        <taxon>Bacteria</taxon>
        <taxon>Pseudomonadati</taxon>
        <taxon>Pseudomonadota</taxon>
        <taxon>Alphaproteobacteria</taxon>
        <taxon>Maricaulales</taxon>
        <taxon>Maricaulaceae</taxon>
        <taxon>Hyphobacterium</taxon>
    </lineage>
</organism>
<evidence type="ECO:0000256" key="4">
    <source>
        <dbReference type="ARBA" id="ARBA00022840"/>
    </source>
</evidence>
<dbReference type="InterPro" id="IPR003796">
    <property type="entry name" value="RNR_NrdR-like"/>
</dbReference>
<evidence type="ECO:0000256" key="8">
    <source>
        <dbReference type="HAMAP-Rule" id="MF_00440"/>
    </source>
</evidence>
<protein>
    <recommendedName>
        <fullName evidence="8">Transcriptional repressor NrdR</fullName>
    </recommendedName>
</protein>
<name>A0ABU7LYP3_9PROT</name>
<keyword evidence="1 8" id="KW-0678">Repressor</keyword>
<keyword evidence="8" id="KW-0862">Zinc</keyword>
<dbReference type="Pfam" id="PF03477">
    <property type="entry name" value="ATP-cone"/>
    <property type="match status" value="1"/>
</dbReference>
<reference evidence="11 12" key="1">
    <citation type="submission" date="2024-01" db="EMBL/GenBank/DDBJ databases">
        <title>Hyphobacterium bacterium isolated from marine sediment.</title>
        <authorList>
            <person name="Zhao S."/>
        </authorList>
    </citation>
    <scope>NUCLEOTIDE SEQUENCE [LARGE SCALE GENOMIC DNA]</scope>
    <source>
        <strain evidence="11 12">Y60-23</strain>
    </source>
</reference>
<dbReference type="InterPro" id="IPR055173">
    <property type="entry name" value="NrdR-like_N"/>
</dbReference>
<dbReference type="PROSITE" id="PS51161">
    <property type="entry name" value="ATP_CONE"/>
    <property type="match status" value="1"/>
</dbReference>
<evidence type="ECO:0000256" key="5">
    <source>
        <dbReference type="ARBA" id="ARBA00023015"/>
    </source>
</evidence>
<dbReference type="NCBIfam" id="TIGR00244">
    <property type="entry name" value="transcriptional regulator NrdR"/>
    <property type="match status" value="1"/>
</dbReference>
<comment type="similarity">
    <text evidence="8">Belongs to the NrdR family.</text>
</comment>
<evidence type="ECO:0000256" key="3">
    <source>
        <dbReference type="ARBA" id="ARBA00022771"/>
    </source>
</evidence>
<accession>A0ABU7LYP3</accession>
<dbReference type="PANTHER" id="PTHR30455">
    <property type="entry name" value="TRANSCRIPTIONAL REPRESSOR NRDR"/>
    <property type="match status" value="1"/>
</dbReference>
<feature type="domain" description="ATP-cone" evidence="10">
    <location>
        <begin position="49"/>
        <end position="139"/>
    </location>
</feature>
<evidence type="ECO:0000256" key="7">
    <source>
        <dbReference type="ARBA" id="ARBA00023163"/>
    </source>
</evidence>
<dbReference type="InterPro" id="IPR005144">
    <property type="entry name" value="ATP-cone_dom"/>
</dbReference>
<evidence type="ECO:0000256" key="9">
    <source>
        <dbReference type="SAM" id="MobiDB-lite"/>
    </source>
</evidence>
<dbReference type="RefSeq" id="WP_330196226.1">
    <property type="nucleotide sequence ID" value="NZ_JAZDRO010000003.1"/>
</dbReference>
<keyword evidence="6 8" id="KW-0238">DNA-binding</keyword>
<keyword evidence="5 8" id="KW-0805">Transcription regulation</keyword>
<gene>
    <name evidence="8 11" type="primary">nrdR</name>
    <name evidence="11" type="ORF">V0U35_08290</name>
</gene>
<evidence type="ECO:0000256" key="6">
    <source>
        <dbReference type="ARBA" id="ARBA00023125"/>
    </source>
</evidence>
<keyword evidence="12" id="KW-1185">Reference proteome</keyword>
<keyword evidence="4 8" id="KW-0067">ATP-binding</keyword>
<evidence type="ECO:0000256" key="1">
    <source>
        <dbReference type="ARBA" id="ARBA00022491"/>
    </source>
</evidence>
<dbReference type="EMBL" id="JAZDRO010000003">
    <property type="protein sequence ID" value="MEE2566676.1"/>
    <property type="molecule type" value="Genomic_DNA"/>
</dbReference>
<evidence type="ECO:0000259" key="10">
    <source>
        <dbReference type="PROSITE" id="PS51161"/>
    </source>
</evidence>
<dbReference type="HAMAP" id="MF_00440">
    <property type="entry name" value="NrdR"/>
    <property type="match status" value="1"/>
</dbReference>
<keyword evidence="7 8" id="KW-0804">Transcription</keyword>
<evidence type="ECO:0000313" key="12">
    <source>
        <dbReference type="Proteomes" id="UP001310692"/>
    </source>
</evidence>
<comment type="caution">
    <text evidence="11">The sequence shown here is derived from an EMBL/GenBank/DDBJ whole genome shotgun (WGS) entry which is preliminary data.</text>
</comment>
<sequence length="161" mass="18483">MRCPFCNHDDTQVKDSRPAEDGAAIRRRRQCPACAARFTTFERVQLRELTVMKKSGRRAPFDRDKMTRSVMLACQKRNIDPDKIEQAISGIIRRLESSGDAEIESGRIGQLIMDALKNLDQVAYVRYASVYKDFREVEDFREFIKDERLGPKGEVIPPSGE</sequence>
<evidence type="ECO:0000256" key="2">
    <source>
        <dbReference type="ARBA" id="ARBA00022741"/>
    </source>
</evidence>
<comment type="cofactor">
    <cofactor evidence="8">
        <name>Zn(2+)</name>
        <dbReference type="ChEBI" id="CHEBI:29105"/>
    </cofactor>
    <text evidence="8">Binds 1 zinc ion.</text>
</comment>
<feature type="zinc finger region" evidence="8">
    <location>
        <begin position="3"/>
        <end position="34"/>
    </location>
</feature>
<dbReference type="Proteomes" id="UP001310692">
    <property type="component" value="Unassembled WGS sequence"/>
</dbReference>
<feature type="compositionally biased region" description="Basic and acidic residues" evidence="9">
    <location>
        <begin position="7"/>
        <end position="21"/>
    </location>
</feature>
<evidence type="ECO:0000313" key="11">
    <source>
        <dbReference type="EMBL" id="MEE2566676.1"/>
    </source>
</evidence>
<keyword evidence="2 8" id="KW-0547">Nucleotide-binding</keyword>
<dbReference type="PANTHER" id="PTHR30455:SF2">
    <property type="entry name" value="TRANSCRIPTIONAL REPRESSOR NRDR"/>
    <property type="match status" value="1"/>
</dbReference>
<proteinExistence type="inferred from homology"/>
<feature type="region of interest" description="Disordered" evidence="9">
    <location>
        <begin position="1"/>
        <end position="21"/>
    </location>
</feature>
<keyword evidence="8" id="KW-0479">Metal-binding</keyword>
<dbReference type="Pfam" id="PF22811">
    <property type="entry name" value="Zn_ribbon_NrdR"/>
    <property type="match status" value="1"/>
</dbReference>